<comment type="caution">
    <text evidence="2">The sequence shown here is derived from an EMBL/GenBank/DDBJ whole genome shotgun (WGS) entry which is preliminary data.</text>
</comment>
<sequence length="176" mass="19366">MLDPGRRVHRARPDRHHRQGQQLHGRLWPAPADDHPVAGPARSRAAEGLRPRERAHLRDEPCVPDFLHATGATGRERVFGSPGLHDGSLEEQEQRPGRHQPFRVHRRGCRPAPGVDAAAGTQGNEPARANHQPGEHEADSLREDRLLRRSRFHGSAQVGVAHAGEARPQAAVEEAA</sequence>
<feature type="compositionally biased region" description="Basic residues" evidence="1">
    <location>
        <begin position="7"/>
        <end position="19"/>
    </location>
</feature>
<name>A0A645D8S9_9ZZZZ</name>
<dbReference type="AlphaFoldDB" id="A0A645D8S9"/>
<feature type="compositionally biased region" description="Basic and acidic residues" evidence="1">
    <location>
        <begin position="133"/>
        <end position="147"/>
    </location>
</feature>
<feature type="compositionally biased region" description="Basic residues" evidence="1">
    <location>
        <begin position="97"/>
        <end position="109"/>
    </location>
</feature>
<evidence type="ECO:0000313" key="2">
    <source>
        <dbReference type="EMBL" id="MPM85605.1"/>
    </source>
</evidence>
<accession>A0A645D8S9</accession>
<reference evidence="2" key="1">
    <citation type="submission" date="2019-08" db="EMBL/GenBank/DDBJ databases">
        <authorList>
            <person name="Kucharzyk K."/>
            <person name="Murdoch R.W."/>
            <person name="Higgins S."/>
            <person name="Loffler F."/>
        </authorList>
    </citation>
    <scope>NUCLEOTIDE SEQUENCE</scope>
</reference>
<organism evidence="2">
    <name type="scientific">bioreactor metagenome</name>
    <dbReference type="NCBI Taxonomy" id="1076179"/>
    <lineage>
        <taxon>unclassified sequences</taxon>
        <taxon>metagenomes</taxon>
        <taxon>ecological metagenomes</taxon>
    </lineage>
</organism>
<evidence type="ECO:0000256" key="1">
    <source>
        <dbReference type="SAM" id="MobiDB-lite"/>
    </source>
</evidence>
<feature type="region of interest" description="Disordered" evidence="1">
    <location>
        <begin position="1"/>
        <end position="176"/>
    </location>
</feature>
<protein>
    <submittedName>
        <fullName evidence="2">Uncharacterized protein</fullName>
    </submittedName>
</protein>
<gene>
    <name evidence="2" type="ORF">SDC9_132686</name>
</gene>
<feature type="compositionally biased region" description="Basic and acidic residues" evidence="1">
    <location>
        <begin position="44"/>
        <end position="61"/>
    </location>
</feature>
<dbReference type="EMBL" id="VSSQ01033865">
    <property type="protein sequence ID" value="MPM85605.1"/>
    <property type="molecule type" value="Genomic_DNA"/>
</dbReference>
<proteinExistence type="predicted"/>